<dbReference type="InterPro" id="IPR002052">
    <property type="entry name" value="DNA_methylase_N6_adenine_CS"/>
</dbReference>
<dbReference type="Pfam" id="PF07669">
    <property type="entry name" value="Eco57I"/>
    <property type="match status" value="1"/>
</dbReference>
<sequence>MNTSRIKAYAIQARRDFLKSVTERANIYGIFSDDHIEPIAFKGDMAIVGERAFPKNEGELREKLVGRVKRDGFIMVMRACAYTWFNRFVALRYMEIHDYLEHGYRVLSNNGGSAIPEILEHAADVVFQGLDKEKVVELKLAGTKDNELYRLLMLAQCNDLHKSMPFLFDRIDNETELLLPDNLLHSDSPIRKMVTEIDASDWNDVEIIGWIYQFYISERKDEVIGKVVKSEDIPAATQLFTPNWIVKYMVQNTLGRMWLATYPDSSLRDKMEYYIEPAEQEPDVQEQLDAITPKELNPEEITFLDPAGGSGHILVEAYDVFKEIYLERGYRTRDIPRLILGKNIFGLDICDRAAQLACFAVLMKAREDDRRILGRDYLKLNVMSIQEVQPSDARNIELFFKGDEYKTIRSDLNEIVSLFEKGKTFGSLITVPDHLVQRMESVGKTVDDKIGKWILQSDVQNLAALVKQAQVLARKYDCVVTNPPYMGANFFNLRLKEYINTFYKDCKSDFYTCFMSQCCSICRVNGYISMITIPTWMFLSSYEELRGMLFETVVIESLVHNGRGVWGPDFGSCAFVLRKNNSDDFMGIYKRLFEKQGNVASNHQLKERFFSSNIHFASIKDFRKIPGNPIAYWVSKDVRKAFQKGIPFAKLSEIKSGVLTGNDEKFVRLWHEVDYSDIGRGLKDHDEMVRVNRKWIPITGGGEFRKWYGSLLSVVNLKDEGKDIKNLPGNNYRLRNPKYYFREGLNWKLVTSSKNSFRISPKSYLFGNSVRTAFCDKDVFTYLGICNSKVIENITNCINPSINLNNENVRIFPICFPDKETHFIRKIVDISQKDWDHAEVSLEFSSSSLLQPDNQKPTLKETYTMVRLLWDQMTQEMRNLERDNNSIFIDTYGLQDELTPDVPLSEITLTCNPHYRYGGNKTEEELETLLQTDTIKELISYATGCMMGRYSLDHPGLIYAHSENKDFDQIYSSFDNQQSTINNQHSKFPADDDGIIPIMDQEWFADDATNRFVEFLKVTWPPETLDENLKFVADCLKPKQNETPIETIRRYLSAGFFKDHRKTYKNRPIYWLFSSGKQKAFECLVYLHRYNESTLSRMRSTYVTPLQRNFSSRLEFLQNEKDAASTASAKNKFQKEIDKLKKKQIELSKFDEELRHHADMKISLDLDDGVKVNYGKFGKLLAEKKAVTGEK</sequence>
<dbReference type="Proteomes" id="UP000605201">
    <property type="component" value="Unassembled WGS sequence"/>
</dbReference>
<accession>A0A8J6NRY1</accession>
<comment type="catalytic activity">
    <reaction evidence="5">
        <text>a 2'-deoxyadenosine in DNA + S-adenosyl-L-methionine = an N(6)-methyl-2'-deoxyadenosine in DNA + S-adenosyl-L-homocysteine + H(+)</text>
        <dbReference type="Rhea" id="RHEA:15197"/>
        <dbReference type="Rhea" id="RHEA-COMP:12418"/>
        <dbReference type="Rhea" id="RHEA-COMP:12419"/>
        <dbReference type="ChEBI" id="CHEBI:15378"/>
        <dbReference type="ChEBI" id="CHEBI:57856"/>
        <dbReference type="ChEBI" id="CHEBI:59789"/>
        <dbReference type="ChEBI" id="CHEBI:90615"/>
        <dbReference type="ChEBI" id="CHEBI:90616"/>
        <dbReference type="EC" id="2.1.1.72"/>
    </reaction>
</comment>
<evidence type="ECO:0000256" key="1">
    <source>
        <dbReference type="ARBA" id="ARBA00011900"/>
    </source>
</evidence>
<keyword evidence="3" id="KW-0808">Transferase</keyword>
<dbReference type="SUPFAM" id="SSF53335">
    <property type="entry name" value="S-adenosyl-L-methionine-dependent methyltransferases"/>
    <property type="match status" value="1"/>
</dbReference>
<evidence type="ECO:0000256" key="2">
    <source>
        <dbReference type="ARBA" id="ARBA00022603"/>
    </source>
</evidence>
<feature type="domain" description="Type II methyltransferase M.TaqI-like" evidence="6">
    <location>
        <begin position="342"/>
        <end position="561"/>
    </location>
</feature>
<dbReference type="PANTHER" id="PTHR33841">
    <property type="entry name" value="DNA METHYLTRANSFERASE YEEA-RELATED"/>
    <property type="match status" value="1"/>
</dbReference>
<evidence type="ECO:0000313" key="8">
    <source>
        <dbReference type="Proteomes" id="UP000605201"/>
    </source>
</evidence>
<dbReference type="InterPro" id="IPR047939">
    <property type="entry name" value="BREX_1_PglX"/>
</dbReference>
<gene>
    <name evidence="7" type="primary">pglX</name>
    <name evidence="7" type="ORF">H8D96_02580</name>
</gene>
<name>A0A8J6NRY1_9BACT</name>
<dbReference type="GO" id="GO:0006304">
    <property type="term" value="P:DNA modification"/>
    <property type="evidence" value="ECO:0007669"/>
    <property type="project" value="InterPro"/>
</dbReference>
<dbReference type="GO" id="GO:0009007">
    <property type="term" value="F:site-specific DNA-methyltransferase (adenine-specific) activity"/>
    <property type="evidence" value="ECO:0007669"/>
    <property type="project" value="UniProtKB-EC"/>
</dbReference>
<proteinExistence type="predicted"/>
<dbReference type="Gene3D" id="3.40.50.150">
    <property type="entry name" value="Vaccinia Virus protein VP39"/>
    <property type="match status" value="1"/>
</dbReference>
<reference evidence="7 8" key="1">
    <citation type="submission" date="2020-08" db="EMBL/GenBank/DDBJ databases">
        <title>Bridging the membrane lipid divide: bacteria of the FCB group superphylum have the potential to synthesize archaeal ether lipids.</title>
        <authorList>
            <person name="Villanueva L."/>
            <person name="Von Meijenfeldt F.A.B."/>
            <person name="Westbye A.B."/>
            <person name="Yadav S."/>
            <person name="Hopmans E.C."/>
            <person name="Dutilh B.E."/>
            <person name="Sinninghe Damste J.S."/>
        </authorList>
    </citation>
    <scope>NUCLEOTIDE SEQUENCE [LARGE SCALE GENOMIC DNA]</scope>
    <source>
        <strain evidence="7">NIOZ-UU17</strain>
    </source>
</reference>
<dbReference type="InterPro" id="IPR011639">
    <property type="entry name" value="MethylTrfase_TaqI-like_dom"/>
</dbReference>
<keyword evidence="4" id="KW-0949">S-adenosyl-L-methionine</keyword>
<dbReference type="InterPro" id="IPR029063">
    <property type="entry name" value="SAM-dependent_MTases_sf"/>
</dbReference>
<evidence type="ECO:0000256" key="5">
    <source>
        <dbReference type="ARBA" id="ARBA00047942"/>
    </source>
</evidence>
<dbReference type="PROSITE" id="PS00092">
    <property type="entry name" value="N6_MTASE"/>
    <property type="match status" value="1"/>
</dbReference>
<dbReference type="AlphaFoldDB" id="A0A8J6NRY1"/>
<organism evidence="7 8">
    <name type="scientific">Candidatus Desulfatibia vada</name>
    <dbReference type="NCBI Taxonomy" id="2841696"/>
    <lineage>
        <taxon>Bacteria</taxon>
        <taxon>Pseudomonadati</taxon>
        <taxon>Thermodesulfobacteriota</taxon>
        <taxon>Desulfobacteria</taxon>
        <taxon>Desulfobacterales</taxon>
        <taxon>Desulfobacterales incertae sedis</taxon>
        <taxon>Candidatus Desulfatibia</taxon>
    </lineage>
</organism>
<dbReference type="PRINTS" id="PR00507">
    <property type="entry name" value="N12N6MTFRASE"/>
</dbReference>
<dbReference type="PANTHER" id="PTHR33841:SF1">
    <property type="entry name" value="DNA METHYLTRANSFERASE A"/>
    <property type="match status" value="1"/>
</dbReference>
<evidence type="ECO:0000256" key="4">
    <source>
        <dbReference type="ARBA" id="ARBA00022691"/>
    </source>
</evidence>
<protein>
    <recommendedName>
        <fullName evidence="1">site-specific DNA-methyltransferase (adenine-specific)</fullName>
        <ecNumber evidence="1">2.1.1.72</ecNumber>
    </recommendedName>
</protein>
<comment type="caution">
    <text evidence="7">The sequence shown here is derived from an EMBL/GenBank/DDBJ whole genome shotgun (WGS) entry which is preliminary data.</text>
</comment>
<dbReference type="InterPro" id="IPR050953">
    <property type="entry name" value="N4_N6_ade-DNA_methylase"/>
</dbReference>
<dbReference type="EC" id="2.1.1.72" evidence="1"/>
<dbReference type="NCBIfam" id="NF033452">
    <property type="entry name" value="BREX_1_MTaseX"/>
    <property type="match status" value="1"/>
</dbReference>
<dbReference type="GO" id="GO:0032259">
    <property type="term" value="P:methylation"/>
    <property type="evidence" value="ECO:0007669"/>
    <property type="project" value="UniProtKB-KW"/>
</dbReference>
<evidence type="ECO:0000259" key="6">
    <source>
        <dbReference type="Pfam" id="PF07669"/>
    </source>
</evidence>
<dbReference type="EMBL" id="JACNIG010000083">
    <property type="protein sequence ID" value="MBC8430783.1"/>
    <property type="molecule type" value="Genomic_DNA"/>
</dbReference>
<evidence type="ECO:0000256" key="3">
    <source>
        <dbReference type="ARBA" id="ARBA00022679"/>
    </source>
</evidence>
<keyword evidence="2" id="KW-0489">Methyltransferase</keyword>
<evidence type="ECO:0000313" key="7">
    <source>
        <dbReference type="EMBL" id="MBC8430783.1"/>
    </source>
</evidence>
<dbReference type="GO" id="GO:0003676">
    <property type="term" value="F:nucleic acid binding"/>
    <property type="evidence" value="ECO:0007669"/>
    <property type="project" value="InterPro"/>
</dbReference>